<dbReference type="Gene3D" id="3.30.160.60">
    <property type="entry name" value="Classic Zinc Finger"/>
    <property type="match status" value="1"/>
</dbReference>
<dbReference type="GeneID" id="34522769"/>
<dbReference type="OrthoDB" id="9439903at2759"/>
<dbReference type="Proteomes" id="UP000019384">
    <property type="component" value="Unassembled WGS sequence"/>
</dbReference>
<evidence type="ECO:0000259" key="2">
    <source>
        <dbReference type="PROSITE" id="PS50157"/>
    </source>
</evidence>
<reference evidence="3" key="1">
    <citation type="submission" date="2013-12" db="EMBL/GenBank/DDBJ databases">
        <authorList>
            <person name="Genoscope - CEA"/>
        </authorList>
    </citation>
    <scope>NUCLEOTIDE SEQUENCE</scope>
    <source>
        <strain evidence="3">CBS 1993</strain>
    </source>
</reference>
<evidence type="ECO:0000313" key="3">
    <source>
        <dbReference type="EMBL" id="CDK29394.1"/>
    </source>
</evidence>
<dbReference type="PROSITE" id="PS00028">
    <property type="entry name" value="ZINC_FINGER_C2H2_1"/>
    <property type="match status" value="1"/>
</dbReference>
<dbReference type="PROSITE" id="PS50157">
    <property type="entry name" value="ZINC_FINGER_C2H2_2"/>
    <property type="match status" value="1"/>
</dbReference>
<organism evidence="3 4">
    <name type="scientific">Kuraishia capsulata CBS 1993</name>
    <dbReference type="NCBI Taxonomy" id="1382522"/>
    <lineage>
        <taxon>Eukaryota</taxon>
        <taxon>Fungi</taxon>
        <taxon>Dikarya</taxon>
        <taxon>Ascomycota</taxon>
        <taxon>Saccharomycotina</taxon>
        <taxon>Pichiomycetes</taxon>
        <taxon>Pichiales</taxon>
        <taxon>Pichiaceae</taxon>
        <taxon>Kuraishia</taxon>
    </lineage>
</organism>
<evidence type="ECO:0000313" key="4">
    <source>
        <dbReference type="Proteomes" id="UP000019384"/>
    </source>
</evidence>
<dbReference type="AlphaFoldDB" id="W6MRP7"/>
<protein>
    <recommendedName>
        <fullName evidence="2">C2H2-type domain-containing protein</fullName>
    </recommendedName>
</protein>
<dbReference type="InterPro" id="IPR013087">
    <property type="entry name" value="Znf_C2H2_type"/>
</dbReference>
<dbReference type="SUPFAM" id="SSF57667">
    <property type="entry name" value="beta-beta-alpha zinc fingers"/>
    <property type="match status" value="1"/>
</dbReference>
<feature type="domain" description="C2H2-type" evidence="2">
    <location>
        <begin position="303"/>
        <end position="330"/>
    </location>
</feature>
<keyword evidence="1" id="KW-0863">Zinc-finger</keyword>
<reference evidence="3" key="2">
    <citation type="submission" date="2014-02" db="EMBL/GenBank/DDBJ databases">
        <title>Complete DNA sequence of /Kuraishia capsulata/ illustrates novel genomic features among budding yeasts (/Saccharomycotina/).</title>
        <authorList>
            <person name="Morales L."/>
            <person name="Noel B."/>
            <person name="Porcel B."/>
            <person name="Marcet-Houben M."/>
            <person name="Hullo M-F."/>
            <person name="Sacerdot C."/>
            <person name="Tekaia F."/>
            <person name="Leh-Louis V."/>
            <person name="Despons L."/>
            <person name="Khanna V."/>
            <person name="Aury J-M."/>
            <person name="Barbe V."/>
            <person name="Couloux A."/>
            <person name="Labadie K."/>
            <person name="Pelletier E."/>
            <person name="Souciet J-L."/>
            <person name="Boekhout T."/>
            <person name="Gabaldon T."/>
            <person name="Wincker P."/>
            <person name="Dujon B."/>
        </authorList>
    </citation>
    <scope>NUCLEOTIDE SEQUENCE</scope>
    <source>
        <strain evidence="3">CBS 1993</strain>
    </source>
</reference>
<dbReference type="STRING" id="1382522.W6MRP7"/>
<dbReference type="EMBL" id="HG793130">
    <property type="protein sequence ID" value="CDK29394.1"/>
    <property type="molecule type" value="Genomic_DNA"/>
</dbReference>
<keyword evidence="1" id="KW-0862">Zinc</keyword>
<accession>W6MRP7</accession>
<dbReference type="GO" id="GO:0008270">
    <property type="term" value="F:zinc ion binding"/>
    <property type="evidence" value="ECO:0007669"/>
    <property type="project" value="UniProtKB-KW"/>
</dbReference>
<name>W6MRP7_9ASCO</name>
<gene>
    <name evidence="3" type="ORF">KUCA_T00005382001</name>
</gene>
<keyword evidence="1" id="KW-0479">Metal-binding</keyword>
<evidence type="ECO:0000256" key="1">
    <source>
        <dbReference type="PROSITE-ProRule" id="PRU00042"/>
    </source>
</evidence>
<dbReference type="InterPro" id="IPR036236">
    <property type="entry name" value="Znf_C2H2_sf"/>
</dbReference>
<keyword evidence="4" id="KW-1185">Reference proteome</keyword>
<dbReference type="HOGENOM" id="CLU_645670_0_0_1"/>
<dbReference type="RefSeq" id="XP_022461381.1">
    <property type="nucleotide sequence ID" value="XM_022600572.1"/>
</dbReference>
<dbReference type="SMART" id="SM00355">
    <property type="entry name" value="ZnF_C2H2"/>
    <property type="match status" value="2"/>
</dbReference>
<proteinExistence type="predicted"/>
<sequence>MNSYASILISHFRLMWRRILHIFQTLGSSEKRQSDLFPGNLEVKQIILGGDSLVKPAAVDSFDMNDPNPFGWDVRSLVLPSSAGSYLDDDIEAQQAQQSMPRAMLESESKYSPWQSQPSQMTQLGFNLNQQPQHLHPMCLSSSHQHTNNGSSHHQMYASDFSAHTSLYEEEYVGFVEYQMVKEQFEDEMALEDDEDEEVVGGLFDNLIDGFALDDEMVLSKSSQHSEIFSSQESELVHVYMAKKEPPSDGEISPLDNNLYHHIKQEDEDFNLHDFSVISSSVEDVADVFDQPRSSSASESSQYQCPDCASNFKVKSYLTRHMKKHLAAKAFMCPFYSEEGSDDDGKSTILRSGTKCHTTGGFSRRDTFKVHLKALHFIYPPGTKSSMRNSIGGRCAGCFQFFETNAVWMEEHISKNKCPGAVNKN</sequence>